<dbReference type="Pfam" id="PF11140">
    <property type="entry name" value="DUF2913"/>
    <property type="match status" value="1"/>
</dbReference>
<accession>A0A2T3QLW5</accession>
<dbReference type="InterPro" id="IPR021316">
    <property type="entry name" value="DUF2913"/>
</dbReference>
<reference evidence="1 2" key="1">
    <citation type="submission" date="2018-06" db="EMBL/GenBank/DDBJ databases">
        <authorList>
            <consortium name="Pathogen Informatics"/>
            <person name="Doyle S."/>
        </authorList>
    </citation>
    <scope>NUCLEOTIDE SEQUENCE [LARGE SCALE GENOMIC DNA]</scope>
    <source>
        <strain evidence="1 2">NCTC11647</strain>
    </source>
</reference>
<dbReference type="RefSeq" id="WP_005299597.1">
    <property type="nucleotide sequence ID" value="NZ_PYOG01000005.1"/>
</dbReference>
<evidence type="ECO:0000313" key="2">
    <source>
        <dbReference type="Proteomes" id="UP000251647"/>
    </source>
</evidence>
<dbReference type="AlphaFoldDB" id="A0A2T3QLW5"/>
<proteinExistence type="predicted"/>
<protein>
    <submittedName>
        <fullName evidence="1">Protein of uncharacterized function (DUF2913)</fullName>
    </submittedName>
</protein>
<evidence type="ECO:0000313" key="1">
    <source>
        <dbReference type="EMBL" id="SPY28115.1"/>
    </source>
</evidence>
<organism evidence="1 2">
    <name type="scientific">Photobacterium damselae</name>
    <dbReference type="NCBI Taxonomy" id="38293"/>
    <lineage>
        <taxon>Bacteria</taxon>
        <taxon>Pseudomonadati</taxon>
        <taxon>Pseudomonadota</taxon>
        <taxon>Gammaproteobacteria</taxon>
        <taxon>Vibrionales</taxon>
        <taxon>Vibrionaceae</taxon>
        <taxon>Photobacterium</taxon>
    </lineage>
</organism>
<dbReference type="OrthoDB" id="5814407at2"/>
<dbReference type="EMBL" id="UATL01000001">
    <property type="protein sequence ID" value="SPY28115.1"/>
    <property type="molecule type" value="Genomic_DNA"/>
</dbReference>
<name>A0A2T3QLW5_PHODM</name>
<gene>
    <name evidence="1" type="ORF">NCTC11647_01202</name>
</gene>
<dbReference type="Proteomes" id="UP000251647">
    <property type="component" value="Unassembled WGS sequence"/>
</dbReference>
<sequence length="215" mass="24279">MTRFYNEIYTVVTTGLSELRESQEAGKTPKNPVSETLYLSNWVTKAIKQQRFDTCVAKVLLSWQQQSRTMGKNAQLTTSFEHIASTYGKLTDAEGNSTNISNDTIHALYQDLSDTGWLVTTEYEVNRKVTHKTDGQASLVVCVKQYQQALSESGELIRPISLYVRGDVKQLVDMAYKHGLLLFKVTDYKSLVKYHGEYIVYPANNGPQLPELPTV</sequence>